<dbReference type="SUPFAM" id="SSF52540">
    <property type="entry name" value="P-loop containing nucleoside triphosphate hydrolases"/>
    <property type="match status" value="1"/>
</dbReference>
<dbReference type="AlphaFoldDB" id="A0A5A7N4U5"/>
<reference evidence="5 6" key="1">
    <citation type="submission" date="2019-09" db="EMBL/GenBank/DDBJ databases">
        <title>NBRP : Genome information of microbial organism related human and environment.</title>
        <authorList>
            <person name="Hattori M."/>
            <person name="Oshima K."/>
            <person name="Inaba H."/>
            <person name="Suda W."/>
            <person name="Sakamoto M."/>
            <person name="Iino T."/>
            <person name="Kitahara M."/>
            <person name="Oshida Y."/>
            <person name="Iida T."/>
            <person name="Kudo T."/>
            <person name="Itoh T."/>
            <person name="Ohkuma M."/>
        </authorList>
    </citation>
    <scope>NUCLEOTIDE SEQUENCE [LARGE SCALE GENOMIC DNA]</scope>
    <source>
        <strain evidence="5 6">Q-1</strain>
    </source>
</reference>
<dbReference type="PANTHER" id="PTHR42781:SF4">
    <property type="entry name" value="SPERMIDINE_PUTRESCINE IMPORT ATP-BINDING PROTEIN POTA"/>
    <property type="match status" value="1"/>
</dbReference>
<dbReference type="Proteomes" id="UP000324996">
    <property type="component" value="Unassembled WGS sequence"/>
</dbReference>
<proteinExistence type="predicted"/>
<dbReference type="GO" id="GO:0005524">
    <property type="term" value="F:ATP binding"/>
    <property type="evidence" value="ECO:0007669"/>
    <property type="project" value="UniProtKB-KW"/>
</dbReference>
<dbReference type="InterPro" id="IPR003593">
    <property type="entry name" value="AAA+_ATPase"/>
</dbReference>
<keyword evidence="1" id="KW-0813">Transport</keyword>
<dbReference type="SMART" id="SM00382">
    <property type="entry name" value="AAA"/>
    <property type="match status" value="1"/>
</dbReference>
<keyword evidence="3" id="KW-0067">ATP-binding</keyword>
<dbReference type="EMBL" id="BKCN01000001">
    <property type="protein sequence ID" value="GER02400.1"/>
    <property type="molecule type" value="Genomic_DNA"/>
</dbReference>
<keyword evidence="6" id="KW-1185">Reference proteome</keyword>
<accession>A0A5A7N4U5</accession>
<dbReference type="InterPro" id="IPR050093">
    <property type="entry name" value="ABC_SmlMolc_Importer"/>
</dbReference>
<dbReference type="PANTHER" id="PTHR42781">
    <property type="entry name" value="SPERMIDINE/PUTRESCINE IMPORT ATP-BINDING PROTEIN POTA"/>
    <property type="match status" value="1"/>
</dbReference>
<sequence>MTAPDHDPLYRLEKLCRDYGAHRALGPLDLAIHEGERVALIGPSGCGKSTLMRLLAGLVAPSGGQILFRGQLLGAHDIRAYRRHFGYVIQSGGLFPHLTASQNVVLMARQAGWSRQKIAARLDELAQLVHLEPDQLARYPVELSGGQRQRVSLMRA</sequence>
<evidence type="ECO:0000256" key="2">
    <source>
        <dbReference type="ARBA" id="ARBA00022741"/>
    </source>
</evidence>
<feature type="domain" description="AAA+ ATPase" evidence="4">
    <location>
        <begin position="34"/>
        <end position="132"/>
    </location>
</feature>
<evidence type="ECO:0000313" key="6">
    <source>
        <dbReference type="Proteomes" id="UP000324996"/>
    </source>
</evidence>
<name>A0A5A7N4U5_9PROT</name>
<dbReference type="GO" id="GO:0016887">
    <property type="term" value="F:ATP hydrolysis activity"/>
    <property type="evidence" value="ECO:0007669"/>
    <property type="project" value="InterPro"/>
</dbReference>
<dbReference type="Gene3D" id="3.40.50.300">
    <property type="entry name" value="P-loop containing nucleotide triphosphate hydrolases"/>
    <property type="match status" value="1"/>
</dbReference>
<keyword evidence="2" id="KW-0547">Nucleotide-binding</keyword>
<dbReference type="Pfam" id="PF00005">
    <property type="entry name" value="ABC_tran"/>
    <property type="match status" value="1"/>
</dbReference>
<dbReference type="InterPro" id="IPR027417">
    <property type="entry name" value="P-loop_NTPase"/>
</dbReference>
<evidence type="ECO:0000256" key="3">
    <source>
        <dbReference type="ARBA" id="ARBA00022840"/>
    </source>
</evidence>
<gene>
    <name evidence="5" type="ORF">JCM17846_00820</name>
</gene>
<evidence type="ECO:0000313" key="5">
    <source>
        <dbReference type="EMBL" id="GER02400.1"/>
    </source>
</evidence>
<dbReference type="InterPro" id="IPR003439">
    <property type="entry name" value="ABC_transporter-like_ATP-bd"/>
</dbReference>
<evidence type="ECO:0000256" key="1">
    <source>
        <dbReference type="ARBA" id="ARBA00022448"/>
    </source>
</evidence>
<comment type="caution">
    <text evidence="5">The sequence shown here is derived from an EMBL/GenBank/DDBJ whole genome shotgun (WGS) entry which is preliminary data.</text>
</comment>
<evidence type="ECO:0000259" key="4">
    <source>
        <dbReference type="SMART" id="SM00382"/>
    </source>
</evidence>
<organism evidence="5 6">
    <name type="scientific">Iodidimonas nitroreducens</name>
    <dbReference type="NCBI Taxonomy" id="1236968"/>
    <lineage>
        <taxon>Bacteria</taxon>
        <taxon>Pseudomonadati</taxon>
        <taxon>Pseudomonadota</taxon>
        <taxon>Alphaproteobacteria</taxon>
        <taxon>Iodidimonadales</taxon>
        <taxon>Iodidimonadaceae</taxon>
        <taxon>Iodidimonas</taxon>
    </lineage>
</organism>
<protein>
    <recommendedName>
        <fullName evidence="4">AAA+ ATPase domain-containing protein</fullName>
    </recommendedName>
</protein>